<evidence type="ECO:0000256" key="5">
    <source>
        <dbReference type="ARBA" id="ARBA00013558"/>
    </source>
</evidence>
<keyword evidence="11" id="KW-0535">Nitrogen fixation</keyword>
<dbReference type="InterPro" id="IPR020578">
    <property type="entry name" value="Aminotrans_V_PyrdxlP_BS"/>
</dbReference>
<dbReference type="InterPro" id="IPR016454">
    <property type="entry name" value="Cysteine_dSase"/>
</dbReference>
<dbReference type="GO" id="GO:0031071">
    <property type="term" value="F:cysteine desulfurase activity"/>
    <property type="evidence" value="ECO:0007669"/>
    <property type="project" value="UniProtKB-EC"/>
</dbReference>
<evidence type="ECO:0000256" key="7">
    <source>
        <dbReference type="ARBA" id="ARBA00022723"/>
    </source>
</evidence>
<gene>
    <name evidence="16" type="ORF">IFJ75_13685</name>
</gene>
<evidence type="ECO:0000256" key="11">
    <source>
        <dbReference type="ARBA" id="ARBA00023231"/>
    </source>
</evidence>
<dbReference type="GO" id="GO:0046872">
    <property type="term" value="F:metal ion binding"/>
    <property type="evidence" value="ECO:0007669"/>
    <property type="project" value="UniProtKB-KW"/>
</dbReference>
<dbReference type="InterPro" id="IPR015424">
    <property type="entry name" value="PyrdxlP-dep_Trfase"/>
</dbReference>
<evidence type="ECO:0000259" key="15">
    <source>
        <dbReference type="Pfam" id="PF00266"/>
    </source>
</evidence>
<evidence type="ECO:0000313" key="17">
    <source>
        <dbReference type="Proteomes" id="UP000663918"/>
    </source>
</evidence>
<reference evidence="16" key="1">
    <citation type="submission" date="2020-09" db="EMBL/GenBank/DDBJ databases">
        <title>Brevundimonas sp. LVF2 isolated from a puddle in Goettingen, Germany.</title>
        <authorList>
            <person name="Friedrich I."/>
            <person name="Klassen A."/>
            <person name="Hannes N."/>
            <person name="Schneider D."/>
            <person name="Hertel R."/>
            <person name="Daniel R."/>
        </authorList>
    </citation>
    <scope>NUCLEOTIDE SEQUENCE</scope>
    <source>
        <strain evidence="16">LVF2</strain>
    </source>
</reference>
<dbReference type="InterPro" id="IPR015421">
    <property type="entry name" value="PyrdxlP-dep_Trfase_major"/>
</dbReference>
<dbReference type="PROSITE" id="PS00595">
    <property type="entry name" value="AA_TRANSFER_CLASS_5"/>
    <property type="match status" value="1"/>
</dbReference>
<name>A0A975C2V9_9CAUL</name>
<dbReference type="SUPFAM" id="SSF53383">
    <property type="entry name" value="PLP-dependent transferases"/>
    <property type="match status" value="1"/>
</dbReference>
<dbReference type="KEGG" id="bgoe:IFJ75_13685"/>
<dbReference type="InterPro" id="IPR000192">
    <property type="entry name" value="Aminotrans_V_dom"/>
</dbReference>
<keyword evidence="9" id="KW-0408">Iron</keyword>
<dbReference type="AlphaFoldDB" id="A0A975C2V9"/>
<keyword evidence="6" id="KW-0808">Transferase</keyword>
<sequence>MDGPLYLDHNATTPVDPRVIAAAEPYLREAFGNASSIDHQHGHIAASAVERAREQVAVAIGARPAEIVFTSGCTEANNLAIFGAARALGEKRHIVTSAIEHPAVLEPLRALEAEGWRVTYLPVDSQGRVSADAVQRALEPDTGLVSIMGANNEVGTLQPIGEIGGLCAARDILFHSDLAQVAASGGIDVERDNLHLASLSGHKVYGPKGVGALYVRSRRPRVRLRPLVFGGGQERGLRPGTLNTPGIVGLGAALSIAASEGAAETEKLRDLGLAFRSRIEAVLDDVLWNGAEARIASNLSLTIPGVDPFALMRRLGDRISFSAASACATGKVETSHVLVAMFGDTPRARGAFRIAPGRFTTLKEMERAADWIAAEASRLRAGAFSADAAAS</sequence>
<comment type="catalytic activity">
    <reaction evidence="13">
        <text>(sulfur carrier)-H + L-cysteine = (sulfur carrier)-SH + L-alanine</text>
        <dbReference type="Rhea" id="RHEA:43892"/>
        <dbReference type="Rhea" id="RHEA-COMP:14737"/>
        <dbReference type="Rhea" id="RHEA-COMP:14739"/>
        <dbReference type="ChEBI" id="CHEBI:29917"/>
        <dbReference type="ChEBI" id="CHEBI:35235"/>
        <dbReference type="ChEBI" id="CHEBI:57972"/>
        <dbReference type="ChEBI" id="CHEBI:64428"/>
        <dbReference type="EC" id="2.8.1.7"/>
    </reaction>
</comment>
<dbReference type="InterPro" id="IPR015422">
    <property type="entry name" value="PyrdxlP-dep_Trfase_small"/>
</dbReference>
<dbReference type="PIRSF" id="PIRSF005572">
    <property type="entry name" value="NifS"/>
    <property type="match status" value="1"/>
</dbReference>
<evidence type="ECO:0000256" key="12">
    <source>
        <dbReference type="ARBA" id="ARBA00031911"/>
    </source>
</evidence>
<evidence type="ECO:0000256" key="4">
    <source>
        <dbReference type="ARBA" id="ARBA00012239"/>
    </source>
</evidence>
<dbReference type="GO" id="GO:0051536">
    <property type="term" value="F:iron-sulfur cluster binding"/>
    <property type="evidence" value="ECO:0007669"/>
    <property type="project" value="UniProtKB-KW"/>
</dbReference>
<evidence type="ECO:0000256" key="9">
    <source>
        <dbReference type="ARBA" id="ARBA00023004"/>
    </source>
</evidence>
<comment type="cofactor">
    <cofactor evidence="1 14">
        <name>pyridoxal 5'-phosphate</name>
        <dbReference type="ChEBI" id="CHEBI:597326"/>
    </cofactor>
</comment>
<dbReference type="Proteomes" id="UP000663918">
    <property type="component" value="Chromosome"/>
</dbReference>
<evidence type="ECO:0000256" key="3">
    <source>
        <dbReference type="ARBA" id="ARBA00006490"/>
    </source>
</evidence>
<evidence type="ECO:0000256" key="1">
    <source>
        <dbReference type="ARBA" id="ARBA00001933"/>
    </source>
</evidence>
<keyword evidence="7" id="KW-0479">Metal-binding</keyword>
<evidence type="ECO:0000256" key="10">
    <source>
        <dbReference type="ARBA" id="ARBA00023014"/>
    </source>
</evidence>
<dbReference type="REBASE" id="461497">
    <property type="entry name" value="M.BspLVF2DndAP"/>
</dbReference>
<dbReference type="EC" id="2.8.1.7" evidence="4"/>
<comment type="function">
    <text evidence="2">Catalyzes the removal of elemental sulfur atoms from cysteine to produce alanine. Seems to participate in the biosynthesis of the nitrogenase metalloclusters by providing the inorganic sulfur required for the Fe-S core formation.</text>
</comment>
<comment type="similarity">
    <text evidence="3">Belongs to the class-V pyridoxal-phosphate-dependent aminotransferase family. NifS/IscS subfamily.</text>
</comment>
<organism evidence="16 17">
    <name type="scientific">Brevundimonas goettingensis</name>
    <dbReference type="NCBI Taxonomy" id="2774190"/>
    <lineage>
        <taxon>Bacteria</taxon>
        <taxon>Pseudomonadati</taxon>
        <taxon>Pseudomonadota</taxon>
        <taxon>Alphaproteobacteria</taxon>
        <taxon>Caulobacterales</taxon>
        <taxon>Caulobacteraceae</taxon>
        <taxon>Brevundimonas</taxon>
    </lineage>
</organism>
<evidence type="ECO:0000256" key="2">
    <source>
        <dbReference type="ARBA" id="ARBA00003120"/>
    </source>
</evidence>
<evidence type="ECO:0000256" key="14">
    <source>
        <dbReference type="RuleBase" id="RU004504"/>
    </source>
</evidence>
<dbReference type="FunFam" id="3.40.640.10:FF:000084">
    <property type="entry name" value="IscS-like cysteine desulfurase"/>
    <property type="match status" value="1"/>
</dbReference>
<evidence type="ECO:0000256" key="13">
    <source>
        <dbReference type="ARBA" id="ARBA00050776"/>
    </source>
</evidence>
<dbReference type="EMBL" id="CP062222">
    <property type="protein sequence ID" value="QTC90321.1"/>
    <property type="molecule type" value="Genomic_DNA"/>
</dbReference>
<keyword evidence="10" id="KW-0411">Iron-sulfur</keyword>
<accession>A0A975C2V9</accession>
<proteinExistence type="inferred from homology"/>
<protein>
    <recommendedName>
        <fullName evidence="5">Cysteine desulfurase</fullName>
        <ecNumber evidence="4">2.8.1.7</ecNumber>
    </recommendedName>
    <alternativeName>
        <fullName evidence="12">Nitrogenase metalloclusters biosynthesis protein NifS</fullName>
    </alternativeName>
</protein>
<feature type="domain" description="Aminotransferase class V" evidence="15">
    <location>
        <begin position="6"/>
        <end position="336"/>
    </location>
</feature>
<dbReference type="RefSeq" id="WP_207868740.1">
    <property type="nucleotide sequence ID" value="NZ_CP062222.1"/>
</dbReference>
<keyword evidence="8" id="KW-0663">Pyridoxal phosphate</keyword>
<dbReference type="Gene3D" id="3.40.640.10">
    <property type="entry name" value="Type I PLP-dependent aspartate aminotransferase-like (Major domain)"/>
    <property type="match status" value="1"/>
</dbReference>
<dbReference type="PANTHER" id="PTHR11601:SF34">
    <property type="entry name" value="CYSTEINE DESULFURASE"/>
    <property type="match status" value="1"/>
</dbReference>
<evidence type="ECO:0000256" key="8">
    <source>
        <dbReference type="ARBA" id="ARBA00022898"/>
    </source>
</evidence>
<dbReference type="PANTHER" id="PTHR11601">
    <property type="entry name" value="CYSTEINE DESULFURYLASE FAMILY MEMBER"/>
    <property type="match status" value="1"/>
</dbReference>
<evidence type="ECO:0000313" key="16">
    <source>
        <dbReference type="EMBL" id="QTC90321.1"/>
    </source>
</evidence>
<evidence type="ECO:0000256" key="6">
    <source>
        <dbReference type="ARBA" id="ARBA00022679"/>
    </source>
</evidence>
<keyword evidence="17" id="KW-1185">Reference proteome</keyword>
<dbReference type="Gene3D" id="3.90.1150.10">
    <property type="entry name" value="Aspartate Aminotransferase, domain 1"/>
    <property type="match status" value="1"/>
</dbReference>
<dbReference type="Pfam" id="PF00266">
    <property type="entry name" value="Aminotran_5"/>
    <property type="match status" value="1"/>
</dbReference>